<dbReference type="EMBL" id="CP014671">
    <property type="protein sequence ID" value="ANX05575.1"/>
    <property type="molecule type" value="Genomic_DNA"/>
</dbReference>
<dbReference type="InterPro" id="IPR036565">
    <property type="entry name" value="Mur-like_cat_sf"/>
</dbReference>
<evidence type="ECO:0000256" key="2">
    <source>
        <dbReference type="ARBA" id="ARBA00002714"/>
    </source>
</evidence>
<evidence type="ECO:0000259" key="25">
    <source>
        <dbReference type="Pfam" id="PF08245"/>
    </source>
</evidence>
<dbReference type="GO" id="GO:0008841">
    <property type="term" value="F:dihydrofolate synthase activity"/>
    <property type="evidence" value="ECO:0007669"/>
    <property type="project" value="UniProtKB-EC"/>
</dbReference>
<dbReference type="FunFam" id="3.40.1190.10:FF:000004">
    <property type="entry name" value="Dihydrofolate synthase/folylpolyglutamate synthase"/>
    <property type="match status" value="1"/>
</dbReference>
<proteinExistence type="inferred from homology"/>
<dbReference type="InParanoid" id="A0A1B1YXT0"/>
<dbReference type="AlphaFoldDB" id="A0A1B1YXT0"/>
<evidence type="ECO:0000256" key="7">
    <source>
        <dbReference type="ARBA" id="ARBA00013023"/>
    </source>
</evidence>
<evidence type="ECO:0000256" key="8">
    <source>
        <dbReference type="ARBA" id="ARBA00013025"/>
    </source>
</evidence>
<evidence type="ECO:0000256" key="10">
    <source>
        <dbReference type="ARBA" id="ARBA00022598"/>
    </source>
</evidence>
<comment type="catalytic activity">
    <reaction evidence="21">
        <text>(6R)-5,10-methylenetetrahydrofolyl-(gamma-L-Glu)(n) + L-glutamate + ATP = (6R)-5,10-methylenetetrahydrofolyl-(gamma-L-Glu)(n+1) + ADP + phosphate + H(+)</text>
        <dbReference type="Rhea" id="RHEA:51912"/>
        <dbReference type="Rhea" id="RHEA-COMP:13257"/>
        <dbReference type="Rhea" id="RHEA-COMP:13258"/>
        <dbReference type="ChEBI" id="CHEBI:15378"/>
        <dbReference type="ChEBI" id="CHEBI:29985"/>
        <dbReference type="ChEBI" id="CHEBI:30616"/>
        <dbReference type="ChEBI" id="CHEBI:43474"/>
        <dbReference type="ChEBI" id="CHEBI:136572"/>
        <dbReference type="ChEBI" id="CHEBI:456216"/>
        <dbReference type="EC" id="6.3.2.17"/>
    </reaction>
</comment>
<keyword evidence="12 23" id="KW-0547">Nucleotide-binding</keyword>
<evidence type="ECO:0000256" key="14">
    <source>
        <dbReference type="ARBA" id="ARBA00022842"/>
    </source>
</evidence>
<comment type="catalytic activity">
    <reaction evidence="20">
        <text>10-formyltetrahydrofolyl-(gamma-L-Glu)(n) + L-glutamate + ATP = 10-formyltetrahydrofolyl-(gamma-L-Glu)(n+1) + ADP + phosphate + H(+)</text>
        <dbReference type="Rhea" id="RHEA:51904"/>
        <dbReference type="Rhea" id="RHEA-COMP:13088"/>
        <dbReference type="Rhea" id="RHEA-COMP:14300"/>
        <dbReference type="ChEBI" id="CHEBI:15378"/>
        <dbReference type="ChEBI" id="CHEBI:29985"/>
        <dbReference type="ChEBI" id="CHEBI:30616"/>
        <dbReference type="ChEBI" id="CHEBI:43474"/>
        <dbReference type="ChEBI" id="CHEBI:134413"/>
        <dbReference type="ChEBI" id="CHEBI:456216"/>
        <dbReference type="EC" id="6.3.2.17"/>
    </reaction>
</comment>
<comment type="function">
    <text evidence="2">Functions in two distinct reactions of the de novo folate biosynthetic pathway. Catalyzes the addition of a glutamate residue to dihydropteroate (7,8-dihydropteroate or H2Pte) to form dihydrofolate (7,8-dihydrofolate monoglutamate or H2Pte-Glu). Also catalyzes successive additions of L-glutamate to tetrahydrofolate or 10-formyltetrahydrofolate or 5,10-methylenetetrahydrofolate, leading to folylpolyglutamate derivatives.</text>
</comment>
<evidence type="ECO:0000256" key="9">
    <source>
        <dbReference type="ARBA" id="ARBA00019357"/>
    </source>
</evidence>
<feature type="domain" description="Mur ligase C-terminal" evidence="24">
    <location>
        <begin position="289"/>
        <end position="413"/>
    </location>
</feature>
<evidence type="ECO:0000256" key="6">
    <source>
        <dbReference type="ARBA" id="ARBA00011245"/>
    </source>
</evidence>
<evidence type="ECO:0000256" key="12">
    <source>
        <dbReference type="ARBA" id="ARBA00022741"/>
    </source>
</evidence>
<organism evidence="26 27">
    <name type="scientific">Immundisolibacter cernigliae</name>
    <dbReference type="NCBI Taxonomy" id="1810504"/>
    <lineage>
        <taxon>Bacteria</taxon>
        <taxon>Pseudomonadati</taxon>
        <taxon>Pseudomonadota</taxon>
        <taxon>Gammaproteobacteria</taxon>
        <taxon>Immundisolibacterales</taxon>
        <taxon>Immundisolibacteraceae</taxon>
        <taxon>Immundisolibacter</taxon>
    </lineage>
</organism>
<dbReference type="GO" id="GO:0046872">
    <property type="term" value="F:metal ion binding"/>
    <property type="evidence" value="ECO:0007669"/>
    <property type="project" value="UniProtKB-KW"/>
</dbReference>
<dbReference type="Pfam" id="PF08245">
    <property type="entry name" value="Mur_ligase_M"/>
    <property type="match status" value="1"/>
</dbReference>
<evidence type="ECO:0000256" key="20">
    <source>
        <dbReference type="ARBA" id="ARBA00047808"/>
    </source>
</evidence>
<dbReference type="SUPFAM" id="SSF53623">
    <property type="entry name" value="MurD-like peptide ligases, catalytic domain"/>
    <property type="match status" value="1"/>
</dbReference>
<comment type="pathway">
    <text evidence="4">Cofactor biosynthesis; tetrahydrofolylpolyglutamate biosynthesis.</text>
</comment>
<dbReference type="EC" id="6.3.2.17" evidence="8"/>
<dbReference type="KEGG" id="gbi:PG2T_09270"/>
<dbReference type="GO" id="GO:0004326">
    <property type="term" value="F:tetrahydrofolylpolyglutamate synthase activity"/>
    <property type="evidence" value="ECO:0007669"/>
    <property type="project" value="UniProtKB-EC"/>
</dbReference>
<dbReference type="FunCoup" id="A0A1B1YXT0">
    <property type="interactions" value="612"/>
</dbReference>
<dbReference type="GO" id="GO:0046656">
    <property type="term" value="P:folic acid biosynthetic process"/>
    <property type="evidence" value="ECO:0007669"/>
    <property type="project" value="UniProtKB-KW"/>
</dbReference>
<accession>A0A1B1YXT0</accession>
<keyword evidence="27" id="KW-1185">Reference proteome</keyword>
<dbReference type="InterPro" id="IPR001645">
    <property type="entry name" value="Folylpolyglutamate_synth"/>
</dbReference>
<reference evidence="27" key="1">
    <citation type="submission" date="2016-03" db="EMBL/GenBank/DDBJ databases">
        <title>Complete genome sequence of Solimmundus cernigliae, representing a novel lineage of polycyclic aromatic hydrocarbon degraders within the Gammaproteobacteria.</title>
        <authorList>
            <person name="Singleton D.R."/>
            <person name="Dickey A.N."/>
            <person name="Scholl E.H."/>
            <person name="Wright F.A."/>
            <person name="Aitken M.D."/>
        </authorList>
    </citation>
    <scope>NUCLEOTIDE SEQUENCE [LARGE SCALE GENOMIC DNA]</scope>
    <source>
        <strain evidence="27">TR3.2</strain>
    </source>
</reference>
<dbReference type="GO" id="GO:0005524">
    <property type="term" value="F:ATP binding"/>
    <property type="evidence" value="ECO:0007669"/>
    <property type="project" value="UniProtKB-KW"/>
</dbReference>
<comment type="subunit">
    <text evidence="6">Monomer.</text>
</comment>
<dbReference type="PIRSF" id="PIRSF001563">
    <property type="entry name" value="Folylpolyglu_synth"/>
    <property type="match status" value="1"/>
</dbReference>
<evidence type="ECO:0000256" key="18">
    <source>
        <dbReference type="ARBA" id="ARBA00032510"/>
    </source>
</evidence>
<comment type="pathway">
    <text evidence="3">Cofactor biosynthesis; tetrahydrofolate biosynthesis; 7,8-dihydrofolate from 2-amino-4-hydroxy-6-hydroxymethyl-7,8-dihydropteridine diphosphate and 4-aminobenzoate: step 2/2.</text>
</comment>
<sequence length="434" mass="45109">MSARFSRLDDWLAWQETAHPKKIDLSLDRVREVLQRLAPLLAGVPVITVAGTNGKGSTVAFIEAIYRAAGYRTGAYTSPHLLRYHERIRIAGQLPDDAAICAAFERIDAARGAVSLTYFEWGTLAALDLFAAAGCQVLILEVGLGGRLDAVNAVDADVAIISSVDLDHQQFLGDTREAIGAEKAAIARPGRPLIVADPDPPASVPAYAAAVGATVMRYGTDYAATHVDERDWHWQAGGAASIFPMPALAGAVQLRNAASAVLAVRCLQTRLSVNDAAVAQGVRTAQVAGRFERRGHAPEWVLDVAHNPEAARNLAANLRAYPVAGRTLAVLAMLGDKDAAGVVAPLADSIDGWHLAGLAGPRGSTAEQLAARLRAAGVSQAIACHADVAAACRAAQGAAVAGGIGRVLVFGSFVTVEQALRSGLLPAAVDGAAL</sequence>
<evidence type="ECO:0000256" key="3">
    <source>
        <dbReference type="ARBA" id="ARBA00004799"/>
    </source>
</evidence>
<evidence type="ECO:0000256" key="17">
    <source>
        <dbReference type="ARBA" id="ARBA00030592"/>
    </source>
</evidence>
<dbReference type="Pfam" id="PF02875">
    <property type="entry name" value="Mur_ligase_C"/>
    <property type="match status" value="1"/>
</dbReference>
<dbReference type="EC" id="6.3.2.12" evidence="7"/>
<dbReference type="NCBIfam" id="TIGR01499">
    <property type="entry name" value="folC"/>
    <property type="match status" value="1"/>
</dbReference>
<protein>
    <recommendedName>
        <fullName evidence="9">Dihydrofolate synthase/folylpolyglutamate synthase</fullName>
        <ecNumber evidence="7">6.3.2.12</ecNumber>
        <ecNumber evidence="8">6.3.2.17</ecNumber>
    </recommendedName>
    <alternativeName>
        <fullName evidence="18">Folylpoly-gamma-glutamate synthetase-dihydrofolate synthetase</fullName>
    </alternativeName>
    <alternativeName>
        <fullName evidence="16">Folylpolyglutamate synthetase</fullName>
    </alternativeName>
    <alternativeName>
        <fullName evidence="17">Tetrahydrofolylpolyglutamate synthase</fullName>
    </alternativeName>
</protein>
<evidence type="ECO:0000256" key="22">
    <source>
        <dbReference type="ARBA" id="ARBA00049161"/>
    </source>
</evidence>
<keyword evidence="11" id="KW-0479">Metal-binding</keyword>
<dbReference type="OrthoDB" id="9809356at2"/>
<evidence type="ECO:0000256" key="16">
    <source>
        <dbReference type="ARBA" id="ARBA00030048"/>
    </source>
</evidence>
<evidence type="ECO:0000313" key="27">
    <source>
        <dbReference type="Proteomes" id="UP000092952"/>
    </source>
</evidence>
<comment type="catalytic activity">
    <reaction evidence="19">
        <text>(6S)-5,6,7,8-tetrahydrofolyl-(gamma-L-Glu)(n) + L-glutamate + ATP = (6S)-5,6,7,8-tetrahydrofolyl-(gamma-L-Glu)(n+1) + ADP + phosphate + H(+)</text>
        <dbReference type="Rhea" id="RHEA:10580"/>
        <dbReference type="Rhea" id="RHEA-COMP:14738"/>
        <dbReference type="Rhea" id="RHEA-COMP:14740"/>
        <dbReference type="ChEBI" id="CHEBI:15378"/>
        <dbReference type="ChEBI" id="CHEBI:29985"/>
        <dbReference type="ChEBI" id="CHEBI:30616"/>
        <dbReference type="ChEBI" id="CHEBI:43474"/>
        <dbReference type="ChEBI" id="CHEBI:141005"/>
        <dbReference type="ChEBI" id="CHEBI:456216"/>
        <dbReference type="EC" id="6.3.2.17"/>
    </reaction>
</comment>
<evidence type="ECO:0000256" key="11">
    <source>
        <dbReference type="ARBA" id="ARBA00022723"/>
    </source>
</evidence>
<keyword evidence="10 23" id="KW-0436">Ligase</keyword>
<comment type="similarity">
    <text evidence="5 23">Belongs to the folylpolyglutamate synthase family.</text>
</comment>
<evidence type="ECO:0000256" key="19">
    <source>
        <dbReference type="ARBA" id="ARBA00047493"/>
    </source>
</evidence>
<dbReference type="InterPro" id="IPR004101">
    <property type="entry name" value="Mur_ligase_C"/>
</dbReference>
<dbReference type="Proteomes" id="UP000092952">
    <property type="component" value="Chromosome"/>
</dbReference>
<dbReference type="UniPathway" id="UPA00077">
    <property type="reaction ID" value="UER00157"/>
</dbReference>
<comment type="catalytic activity">
    <reaction evidence="22">
        <text>7,8-dihydropteroate + L-glutamate + ATP = 7,8-dihydrofolate + ADP + phosphate + H(+)</text>
        <dbReference type="Rhea" id="RHEA:23584"/>
        <dbReference type="ChEBI" id="CHEBI:15378"/>
        <dbReference type="ChEBI" id="CHEBI:17839"/>
        <dbReference type="ChEBI" id="CHEBI:29985"/>
        <dbReference type="ChEBI" id="CHEBI:30616"/>
        <dbReference type="ChEBI" id="CHEBI:43474"/>
        <dbReference type="ChEBI" id="CHEBI:57451"/>
        <dbReference type="ChEBI" id="CHEBI:456216"/>
        <dbReference type="EC" id="6.3.2.12"/>
    </reaction>
</comment>
<dbReference type="GO" id="GO:0005737">
    <property type="term" value="C:cytoplasm"/>
    <property type="evidence" value="ECO:0007669"/>
    <property type="project" value="TreeGrafter"/>
</dbReference>
<dbReference type="InterPro" id="IPR013221">
    <property type="entry name" value="Mur_ligase_cen"/>
</dbReference>
<evidence type="ECO:0000259" key="24">
    <source>
        <dbReference type="Pfam" id="PF02875"/>
    </source>
</evidence>
<dbReference type="NCBIfam" id="NF008101">
    <property type="entry name" value="PRK10846.1"/>
    <property type="match status" value="1"/>
</dbReference>
<name>A0A1B1YXT0_9GAMM</name>
<evidence type="ECO:0000256" key="15">
    <source>
        <dbReference type="ARBA" id="ARBA00022909"/>
    </source>
</evidence>
<dbReference type="STRING" id="1810504.PG2T_09270"/>
<comment type="cofactor">
    <cofactor evidence="1">
        <name>Mg(2+)</name>
        <dbReference type="ChEBI" id="CHEBI:18420"/>
    </cofactor>
</comment>
<evidence type="ECO:0000313" key="26">
    <source>
        <dbReference type="EMBL" id="ANX05575.1"/>
    </source>
</evidence>
<dbReference type="PANTHER" id="PTHR11136:SF0">
    <property type="entry name" value="DIHYDROFOLATE SYNTHETASE-RELATED"/>
    <property type="match status" value="1"/>
</dbReference>
<dbReference type="PANTHER" id="PTHR11136">
    <property type="entry name" value="FOLYLPOLYGLUTAMATE SYNTHASE-RELATED"/>
    <property type="match status" value="1"/>
</dbReference>
<evidence type="ECO:0000256" key="5">
    <source>
        <dbReference type="ARBA" id="ARBA00008276"/>
    </source>
</evidence>
<evidence type="ECO:0000256" key="23">
    <source>
        <dbReference type="PIRNR" id="PIRNR001563"/>
    </source>
</evidence>
<gene>
    <name evidence="26" type="ORF">PG2T_09270</name>
</gene>
<evidence type="ECO:0000256" key="13">
    <source>
        <dbReference type="ARBA" id="ARBA00022840"/>
    </source>
</evidence>
<evidence type="ECO:0000256" key="21">
    <source>
        <dbReference type="ARBA" id="ARBA00049035"/>
    </source>
</evidence>
<dbReference type="GO" id="GO:0046654">
    <property type="term" value="P:tetrahydrofolate biosynthetic process"/>
    <property type="evidence" value="ECO:0007669"/>
    <property type="project" value="UniProtKB-UniPathway"/>
</dbReference>
<keyword evidence="15" id="KW-0289">Folate biosynthesis</keyword>
<evidence type="ECO:0000256" key="4">
    <source>
        <dbReference type="ARBA" id="ARBA00005150"/>
    </source>
</evidence>
<evidence type="ECO:0000256" key="1">
    <source>
        <dbReference type="ARBA" id="ARBA00001946"/>
    </source>
</evidence>
<keyword evidence="14" id="KW-0460">Magnesium</keyword>
<dbReference type="SUPFAM" id="SSF53244">
    <property type="entry name" value="MurD-like peptide ligases, peptide-binding domain"/>
    <property type="match status" value="1"/>
</dbReference>
<feature type="domain" description="Mur ligase central" evidence="25">
    <location>
        <begin position="49"/>
        <end position="261"/>
    </location>
</feature>
<keyword evidence="13 23" id="KW-0067">ATP-binding</keyword>
<dbReference type="Gene3D" id="3.40.1190.10">
    <property type="entry name" value="Mur-like, catalytic domain"/>
    <property type="match status" value="1"/>
</dbReference>
<dbReference type="Gene3D" id="3.90.190.20">
    <property type="entry name" value="Mur ligase, C-terminal domain"/>
    <property type="match status" value="1"/>
</dbReference>
<dbReference type="RefSeq" id="WP_068808059.1">
    <property type="nucleotide sequence ID" value="NZ_CP014671.1"/>
</dbReference>
<dbReference type="InterPro" id="IPR036615">
    <property type="entry name" value="Mur_ligase_C_dom_sf"/>
</dbReference>